<comment type="subcellular location">
    <subcellularLocation>
        <location evidence="1">Mitochondrion</location>
    </subcellularLocation>
</comment>
<dbReference type="InterPro" id="IPR003000">
    <property type="entry name" value="Sirtuin"/>
</dbReference>
<evidence type="ECO:0000256" key="1">
    <source>
        <dbReference type="ARBA" id="ARBA00004173"/>
    </source>
</evidence>
<organism evidence="8 9">
    <name type="scientific">Tilletia controversa</name>
    <name type="common">dwarf bunt fungus</name>
    <dbReference type="NCBI Taxonomy" id="13291"/>
    <lineage>
        <taxon>Eukaryota</taxon>
        <taxon>Fungi</taxon>
        <taxon>Dikarya</taxon>
        <taxon>Basidiomycota</taxon>
        <taxon>Ustilaginomycotina</taxon>
        <taxon>Exobasidiomycetes</taxon>
        <taxon>Tilletiales</taxon>
        <taxon>Tilletiaceae</taxon>
        <taxon>Tilletia</taxon>
    </lineage>
</organism>
<evidence type="ECO:0000256" key="2">
    <source>
        <dbReference type="ARBA" id="ARBA00006924"/>
    </source>
</evidence>
<evidence type="ECO:0000313" key="9">
    <source>
        <dbReference type="Proteomes" id="UP000077684"/>
    </source>
</evidence>
<dbReference type="EMBL" id="LWDE02000801">
    <property type="protein sequence ID" value="KAE8244083.1"/>
    <property type="molecule type" value="Genomic_DNA"/>
</dbReference>
<dbReference type="InterPro" id="IPR029035">
    <property type="entry name" value="DHS-like_NAD/FAD-binding_dom"/>
</dbReference>
<name>A0A8X7MQQ4_9BASI</name>
<comment type="caution">
    <text evidence="5">Lacks conserved residue(s) required for the propagation of feature annotation.</text>
</comment>
<dbReference type="SUPFAM" id="SSF52467">
    <property type="entry name" value="DHS-like NAD/FAD-binding domain"/>
    <property type="match status" value="1"/>
</dbReference>
<feature type="region of interest" description="Disordered" evidence="6">
    <location>
        <begin position="302"/>
        <end position="328"/>
    </location>
</feature>
<comment type="caution">
    <text evidence="8">The sequence shown here is derived from an EMBL/GenBank/DDBJ whole genome shotgun (WGS) entry which is preliminary data.</text>
</comment>
<protein>
    <recommendedName>
        <fullName evidence="7">Deacetylase sirtuin-type domain-containing protein</fullName>
    </recommendedName>
</protein>
<feature type="compositionally biased region" description="Basic and acidic residues" evidence="6">
    <location>
        <begin position="303"/>
        <end position="314"/>
    </location>
</feature>
<evidence type="ECO:0000313" key="8">
    <source>
        <dbReference type="EMBL" id="KAE8244083.1"/>
    </source>
</evidence>
<dbReference type="Gene3D" id="3.40.50.1220">
    <property type="entry name" value="TPP-binding domain"/>
    <property type="match status" value="2"/>
</dbReference>
<dbReference type="InterPro" id="IPR026591">
    <property type="entry name" value="Sirtuin_cat_small_dom_sf"/>
</dbReference>
<keyword evidence="4" id="KW-0520">NAD</keyword>
<keyword evidence="9" id="KW-1185">Reference proteome</keyword>
<dbReference type="Proteomes" id="UP000077684">
    <property type="component" value="Unassembled WGS sequence"/>
</dbReference>
<comment type="similarity">
    <text evidence="2">Belongs to the sirtuin family. Class I subfamily.</text>
</comment>
<dbReference type="PROSITE" id="PS50305">
    <property type="entry name" value="SIRTUIN"/>
    <property type="match status" value="1"/>
</dbReference>
<feature type="region of interest" description="Disordered" evidence="6">
    <location>
        <begin position="183"/>
        <end position="251"/>
    </location>
</feature>
<evidence type="ECO:0000256" key="5">
    <source>
        <dbReference type="PROSITE-ProRule" id="PRU00236"/>
    </source>
</evidence>
<evidence type="ECO:0000256" key="4">
    <source>
        <dbReference type="ARBA" id="ARBA00023027"/>
    </source>
</evidence>
<proteinExistence type="inferred from homology"/>
<dbReference type="AlphaFoldDB" id="A0A8X7MQQ4"/>
<sequence>MPKALRISIPSIPLGAIVPALHPYAIQEAAERIAEILTASRASQGTDGRPGRSLILTGAGISVDSGIAPYRGQGGHYEVHKSYRPIYYAEFSALDDGGHRARQRYWNRSFLGFPPVRYARPNPAHMAIAAMQRMGYVPDYITQNVDSLHHSATPSPSLAAQTILELHGTLQHVVCIASPSEYTASLSPSRPDPPPINSRFRETLLSYPPPPPLPNSSAFPTAQSLHNHASSSQSRTNSTPPEPVEYNTPSGKSAYPLGCGFRGSRAAFQDELARLNPKWEEYGRELMLGRAEAAVAAVAAHGEAGEDARGEMEGRRKRPKMNPDGDVDLGDGVDYTNFKYPSCPNCGGVLKPAVIFFGETVPTLLKDRATSLVEQSSSMLVVGSSLATYSAFRLIKQALDRSPSSSSSDVDAARRQRELMVLNIGPTRADPLLSLKAKMELGSTEVLTAAVRLLAGGREKEDPVLRSLLEGGEVVRRDGNASSKVVSS</sequence>
<dbReference type="PANTHER" id="PTHR11085">
    <property type="entry name" value="NAD-DEPENDENT PROTEIN DEACYLASE SIRTUIN-5, MITOCHONDRIAL-RELATED"/>
    <property type="match status" value="1"/>
</dbReference>
<dbReference type="InterPro" id="IPR050134">
    <property type="entry name" value="NAD-dep_sirtuin_deacylases"/>
</dbReference>
<evidence type="ECO:0000259" key="7">
    <source>
        <dbReference type="PROSITE" id="PS50305"/>
    </source>
</evidence>
<dbReference type="Gene3D" id="3.30.1600.10">
    <property type="entry name" value="SIR2/SIRT2 'Small Domain"/>
    <property type="match status" value="2"/>
</dbReference>
<evidence type="ECO:0000256" key="3">
    <source>
        <dbReference type="ARBA" id="ARBA00022679"/>
    </source>
</evidence>
<dbReference type="GO" id="GO:0017136">
    <property type="term" value="F:histone deacetylase activity, NAD-dependent"/>
    <property type="evidence" value="ECO:0007669"/>
    <property type="project" value="TreeGrafter"/>
</dbReference>
<dbReference type="PANTHER" id="PTHR11085:SF10">
    <property type="entry name" value="NAD-DEPENDENT PROTEIN DEACYLASE SIRTUIN-5, MITOCHONDRIAL-RELATED"/>
    <property type="match status" value="1"/>
</dbReference>
<dbReference type="InterPro" id="IPR026590">
    <property type="entry name" value="Ssirtuin_cat_dom"/>
</dbReference>
<accession>A0A8X7MQQ4</accession>
<reference evidence="8" key="2">
    <citation type="journal article" date="2019" name="IMA Fungus">
        <title>Genome sequencing and comparison of five Tilletia species to identify candidate genes for the detection of regulated species infecting wheat.</title>
        <authorList>
            <person name="Nguyen H.D.T."/>
            <person name="Sultana T."/>
            <person name="Kesanakurti P."/>
            <person name="Hambleton S."/>
        </authorList>
    </citation>
    <scope>NUCLEOTIDE SEQUENCE</scope>
    <source>
        <strain evidence="8">DAOMC 236426</strain>
    </source>
</reference>
<gene>
    <name evidence="8" type="ORF">A4X06_0g5979</name>
</gene>
<dbReference type="GO" id="GO:0005739">
    <property type="term" value="C:mitochondrion"/>
    <property type="evidence" value="ECO:0007669"/>
    <property type="project" value="UniProtKB-SubCell"/>
</dbReference>
<keyword evidence="3" id="KW-0808">Transferase</keyword>
<dbReference type="Pfam" id="PF02146">
    <property type="entry name" value="SIR2"/>
    <property type="match status" value="2"/>
</dbReference>
<dbReference type="GO" id="GO:0070403">
    <property type="term" value="F:NAD+ binding"/>
    <property type="evidence" value="ECO:0007669"/>
    <property type="project" value="InterPro"/>
</dbReference>
<feature type="domain" description="Deacetylase sirtuin-type" evidence="7">
    <location>
        <begin position="32"/>
        <end position="457"/>
    </location>
</feature>
<feature type="compositionally biased region" description="Polar residues" evidence="6">
    <location>
        <begin position="218"/>
        <end position="239"/>
    </location>
</feature>
<reference evidence="8" key="1">
    <citation type="submission" date="2016-04" db="EMBL/GenBank/DDBJ databases">
        <authorList>
            <person name="Nguyen H.D."/>
            <person name="Samba Siva P."/>
            <person name="Cullis J."/>
            <person name="Levesque C.A."/>
            <person name="Hambleton S."/>
        </authorList>
    </citation>
    <scope>NUCLEOTIDE SEQUENCE</scope>
    <source>
        <strain evidence="8">DAOMC 236426</strain>
    </source>
</reference>
<evidence type="ECO:0000256" key="6">
    <source>
        <dbReference type="SAM" id="MobiDB-lite"/>
    </source>
</evidence>